<organism evidence="2 3">
    <name type="scientific">Algoriphagus halophytocola</name>
    <dbReference type="NCBI Taxonomy" id="2991499"/>
    <lineage>
        <taxon>Bacteria</taxon>
        <taxon>Pseudomonadati</taxon>
        <taxon>Bacteroidota</taxon>
        <taxon>Cytophagia</taxon>
        <taxon>Cytophagales</taxon>
        <taxon>Cyclobacteriaceae</taxon>
        <taxon>Algoriphagus</taxon>
    </lineage>
</organism>
<evidence type="ECO:0000313" key="2">
    <source>
        <dbReference type="EMBL" id="UZD21217.1"/>
    </source>
</evidence>
<protein>
    <submittedName>
        <fullName evidence="2">Uncharacterized protein</fullName>
    </submittedName>
</protein>
<evidence type="ECO:0000256" key="1">
    <source>
        <dbReference type="SAM" id="SignalP"/>
    </source>
</evidence>
<dbReference type="EMBL" id="CP110226">
    <property type="protein sequence ID" value="UZD21217.1"/>
    <property type="molecule type" value="Genomic_DNA"/>
</dbReference>
<feature type="signal peptide" evidence="1">
    <location>
        <begin position="1"/>
        <end position="29"/>
    </location>
</feature>
<evidence type="ECO:0000313" key="3">
    <source>
        <dbReference type="Proteomes" id="UP001163156"/>
    </source>
</evidence>
<dbReference type="Proteomes" id="UP001163156">
    <property type="component" value="Chromosome"/>
</dbReference>
<accession>A0ABY6MFK3</accession>
<gene>
    <name evidence="2" type="ORF">OM944_11100</name>
</gene>
<keyword evidence="1" id="KW-0732">Signal</keyword>
<keyword evidence="3" id="KW-1185">Reference proteome</keyword>
<name>A0ABY6MFK3_9BACT</name>
<sequence>MKNKMKVLGLSLGVMGMLFASLIVNPSNAKASKEAPHHICCMANSSGCTDLGGVFWEYDEARVAETCTR</sequence>
<feature type="chain" id="PRO_5046015280" evidence="1">
    <location>
        <begin position="30"/>
        <end position="69"/>
    </location>
</feature>
<dbReference type="RefSeq" id="WP_264807689.1">
    <property type="nucleotide sequence ID" value="NZ_CP110226.1"/>
</dbReference>
<reference evidence="2" key="1">
    <citation type="submission" date="2022-10" db="EMBL/GenBank/DDBJ databases">
        <title>Algoriphagus sp. a novel bacteria isolate from halophytes salicornia europaea.</title>
        <authorList>
            <person name="Peng Y."/>
            <person name="Jiang L."/>
            <person name="Lee J."/>
        </authorList>
    </citation>
    <scope>NUCLEOTIDE SEQUENCE</scope>
    <source>
        <strain evidence="2">TR-M5</strain>
    </source>
</reference>
<proteinExistence type="predicted"/>